<dbReference type="EMBL" id="MVJN01000001">
    <property type="protein sequence ID" value="RAP38567.1"/>
    <property type="molecule type" value="Genomic_DNA"/>
</dbReference>
<dbReference type="Proteomes" id="UP000249458">
    <property type="component" value="Unassembled WGS sequence"/>
</dbReference>
<dbReference type="GO" id="GO:0004601">
    <property type="term" value="F:peroxidase activity"/>
    <property type="evidence" value="ECO:0007669"/>
    <property type="project" value="UniProtKB-KW"/>
</dbReference>
<dbReference type="PANTHER" id="PTHR35446">
    <property type="entry name" value="SI:CH211-175M2.5"/>
    <property type="match status" value="1"/>
</dbReference>
<protein>
    <submittedName>
        <fullName evidence="1">Alkylhydroperoxidase</fullName>
    </submittedName>
</protein>
<comment type="caution">
    <text evidence="1">The sequence shown here is derived from an EMBL/GenBank/DDBJ whole genome shotgun (WGS) entry which is preliminary data.</text>
</comment>
<keyword evidence="1" id="KW-0575">Peroxidase</keyword>
<evidence type="ECO:0000313" key="1">
    <source>
        <dbReference type="EMBL" id="RAP38567.1"/>
    </source>
</evidence>
<proteinExistence type="predicted"/>
<keyword evidence="1" id="KW-0560">Oxidoreductase</keyword>
<reference evidence="1 2" key="1">
    <citation type="submission" date="2017-02" db="EMBL/GenBank/DDBJ databases">
        <title>Legionella quilivanii strain from human: case report and whole genome sequencing analysis.</title>
        <authorList>
            <person name="Lalancette C."/>
            <person name="Leduc J.-M."/>
            <person name="Levesque S."/>
            <person name="Fournier E."/>
            <person name="Saoud J."/>
            <person name="Faucher S.P."/>
            <person name="Bernard K."/>
            <person name="Martineau C."/>
            <person name="Longtin J."/>
        </authorList>
    </citation>
    <scope>NUCLEOTIDE SEQUENCE [LARGE SCALE GENOMIC DNA]</scope>
    <source>
        <strain evidence="1 2">ID143958</strain>
    </source>
</reference>
<dbReference type="InterPro" id="IPR029032">
    <property type="entry name" value="AhpD-like"/>
</dbReference>
<accession>A0A364LND0</accession>
<dbReference type="PANTHER" id="PTHR35446:SF3">
    <property type="entry name" value="CMD DOMAIN-CONTAINING PROTEIN"/>
    <property type="match status" value="1"/>
</dbReference>
<dbReference type="SUPFAM" id="SSF69118">
    <property type="entry name" value="AhpD-like"/>
    <property type="match status" value="1"/>
</dbReference>
<gene>
    <name evidence="1" type="ORF">B1207_01410</name>
</gene>
<sequence>MSISMYTMKSGSVEQPNDEWVKKLYDQARQETKMVPNLFKVMANAPELLQAYLDTYRLFSQHSGFSSAEQQIIFLVISYENGCGYCLAAHGTVASMVAKIPYEVTDAISSDAEIPVPKYQVLANFIREMIWSRGRPSEDKVKEFLAEGYTEKQILDIILAISLKTMSNYTNHVFNTPIDAVFKAQQSRLGKFVTRVYQGFNRKK</sequence>
<organism evidence="1 2">
    <name type="scientific">Legionella quinlivanii</name>
    <dbReference type="NCBI Taxonomy" id="45073"/>
    <lineage>
        <taxon>Bacteria</taxon>
        <taxon>Pseudomonadati</taxon>
        <taxon>Pseudomonadota</taxon>
        <taxon>Gammaproteobacteria</taxon>
        <taxon>Legionellales</taxon>
        <taxon>Legionellaceae</taxon>
        <taxon>Legionella</taxon>
    </lineage>
</organism>
<dbReference type="Gene3D" id="1.20.1290.10">
    <property type="entry name" value="AhpD-like"/>
    <property type="match status" value="1"/>
</dbReference>
<dbReference type="AlphaFoldDB" id="A0A364LND0"/>
<evidence type="ECO:0000313" key="2">
    <source>
        <dbReference type="Proteomes" id="UP000249458"/>
    </source>
</evidence>
<name>A0A364LND0_9GAMM</name>